<evidence type="ECO:0000259" key="2">
    <source>
        <dbReference type="Pfam" id="PF00296"/>
    </source>
</evidence>
<dbReference type="EMBL" id="FNWJ01000002">
    <property type="protein sequence ID" value="SEH15612.1"/>
    <property type="molecule type" value="Genomic_DNA"/>
</dbReference>
<keyword evidence="4" id="KW-1185">Reference proteome</keyword>
<proteinExistence type="predicted"/>
<evidence type="ECO:0000256" key="1">
    <source>
        <dbReference type="ARBA" id="ARBA00023002"/>
    </source>
</evidence>
<dbReference type="AlphaFoldDB" id="A0A1H6FYX2"/>
<protein>
    <submittedName>
        <fullName evidence="3">F420-dependent oxidoreductase, MSMEG_4879 family</fullName>
    </submittedName>
</protein>
<accession>A0A1H6FYX2</accession>
<reference evidence="4" key="1">
    <citation type="submission" date="2016-10" db="EMBL/GenBank/DDBJ databases">
        <authorList>
            <person name="Varghese N."/>
            <person name="Submissions S."/>
        </authorList>
    </citation>
    <scope>NUCLEOTIDE SEQUENCE [LARGE SCALE GENOMIC DNA]</scope>
    <source>
        <strain evidence="4">ATCC 35263</strain>
    </source>
</reference>
<dbReference type="CDD" id="cd01097">
    <property type="entry name" value="Tetrahydromethanopterin_reductase"/>
    <property type="match status" value="1"/>
</dbReference>
<sequence length="325" mass="34571">MTLGAFVSPGRSLERTLERVELADRLGFSAIFTTHIASYDSLTVLMAYAARSRHARLGTGVLPIYSRTPVACAQQAVTVDAFSGGRLVLGLGVSHAPIVEGWYGQKIDRPVGDMRQYAGVVRAILRGEEPPTSDRFPTSFRFAGVDPRPEVPIYLAALSPRMLRLAGEIADGVVLWLCVPEYVASTVVPEIRAGAERAGRDPQSIAIVAAVPAAVTDDREAAAERLRNDLIPYFSLPFYRAMLERSGFGDELAAFDRALSDGGPAKAAAAISDRFVGALAAIGSAEEARAVVARYAQAGATLPCVGPIPGTEFTSTLEALAPNRR</sequence>
<dbReference type="PANTHER" id="PTHR43244:SF1">
    <property type="entry name" value="5,10-METHYLENETETRAHYDROMETHANOPTERIN REDUCTASE"/>
    <property type="match status" value="1"/>
</dbReference>
<dbReference type="STRING" id="29539.SAMN02745716_2008"/>
<dbReference type="Pfam" id="PF00296">
    <property type="entry name" value="Bac_luciferase"/>
    <property type="match status" value="1"/>
</dbReference>
<evidence type="ECO:0000313" key="3">
    <source>
        <dbReference type="EMBL" id="SEH15612.1"/>
    </source>
</evidence>
<dbReference type="GO" id="GO:0016705">
    <property type="term" value="F:oxidoreductase activity, acting on paired donors, with incorporation or reduction of molecular oxygen"/>
    <property type="evidence" value="ECO:0007669"/>
    <property type="project" value="InterPro"/>
</dbReference>
<dbReference type="OrthoDB" id="3621573at2"/>
<name>A0A1H6FYX2_THEAL</name>
<feature type="domain" description="Luciferase-like" evidence="2">
    <location>
        <begin position="8"/>
        <end position="301"/>
    </location>
</feature>
<dbReference type="Gene3D" id="3.20.20.30">
    <property type="entry name" value="Luciferase-like domain"/>
    <property type="match status" value="1"/>
</dbReference>
<dbReference type="InterPro" id="IPR011251">
    <property type="entry name" value="Luciferase-like_dom"/>
</dbReference>
<dbReference type="SUPFAM" id="SSF51679">
    <property type="entry name" value="Bacterial luciferase-like"/>
    <property type="match status" value="1"/>
</dbReference>
<evidence type="ECO:0000313" key="4">
    <source>
        <dbReference type="Proteomes" id="UP000222056"/>
    </source>
</evidence>
<organism evidence="3 4">
    <name type="scientific">Thermoleophilum album</name>
    <dbReference type="NCBI Taxonomy" id="29539"/>
    <lineage>
        <taxon>Bacteria</taxon>
        <taxon>Bacillati</taxon>
        <taxon>Actinomycetota</taxon>
        <taxon>Thermoleophilia</taxon>
        <taxon>Thermoleophilales</taxon>
        <taxon>Thermoleophilaceae</taxon>
        <taxon>Thermoleophilum</taxon>
    </lineage>
</organism>
<dbReference type="RefSeq" id="WP_093118655.1">
    <property type="nucleotide sequence ID" value="NZ_FNWJ01000002.1"/>
</dbReference>
<gene>
    <name evidence="3" type="ORF">SAMN02745716_2008</name>
</gene>
<keyword evidence="1" id="KW-0560">Oxidoreductase</keyword>
<dbReference type="PANTHER" id="PTHR43244">
    <property type="match status" value="1"/>
</dbReference>
<dbReference type="InterPro" id="IPR050564">
    <property type="entry name" value="F420-G6PD/mer"/>
</dbReference>
<dbReference type="InterPro" id="IPR036661">
    <property type="entry name" value="Luciferase-like_sf"/>
</dbReference>
<dbReference type="Proteomes" id="UP000222056">
    <property type="component" value="Unassembled WGS sequence"/>
</dbReference>